<feature type="compositionally biased region" description="Polar residues" evidence="1">
    <location>
        <begin position="27"/>
        <end position="37"/>
    </location>
</feature>
<dbReference type="Gramene" id="OB01G20570.1">
    <property type="protein sequence ID" value="OB01G20570.1"/>
    <property type="gene ID" value="OB01G20570"/>
</dbReference>
<dbReference type="AlphaFoldDB" id="J3KYK1"/>
<sequence length="72" mass="8105">SRKALDQTEQSTNFKTAASETARRSPQAMQTPETPSTDYHFHIPRTNFAGLVAPPTPKDLQRNGTHRHYQIA</sequence>
<reference evidence="2" key="2">
    <citation type="submission" date="2013-04" db="UniProtKB">
        <authorList>
            <consortium name="EnsemblPlants"/>
        </authorList>
    </citation>
    <scope>IDENTIFICATION</scope>
</reference>
<feature type="region of interest" description="Disordered" evidence="1">
    <location>
        <begin position="1"/>
        <end position="72"/>
    </location>
</feature>
<keyword evidence="3" id="KW-1185">Reference proteome</keyword>
<name>J3KYK1_ORYBR</name>
<protein>
    <submittedName>
        <fullName evidence="2">Uncharacterized protein</fullName>
    </submittedName>
</protein>
<evidence type="ECO:0000313" key="2">
    <source>
        <dbReference type="EnsemblPlants" id="OB01G20570.1"/>
    </source>
</evidence>
<organism evidence="2">
    <name type="scientific">Oryza brachyantha</name>
    <name type="common">malo sina</name>
    <dbReference type="NCBI Taxonomy" id="4533"/>
    <lineage>
        <taxon>Eukaryota</taxon>
        <taxon>Viridiplantae</taxon>
        <taxon>Streptophyta</taxon>
        <taxon>Embryophyta</taxon>
        <taxon>Tracheophyta</taxon>
        <taxon>Spermatophyta</taxon>
        <taxon>Magnoliopsida</taxon>
        <taxon>Liliopsida</taxon>
        <taxon>Poales</taxon>
        <taxon>Poaceae</taxon>
        <taxon>BOP clade</taxon>
        <taxon>Oryzoideae</taxon>
        <taxon>Oryzeae</taxon>
        <taxon>Oryzinae</taxon>
        <taxon>Oryza</taxon>
    </lineage>
</organism>
<dbReference type="HOGENOM" id="CLU_2729752_0_0_1"/>
<reference evidence="2" key="1">
    <citation type="journal article" date="2013" name="Nat. Commun.">
        <title>Whole-genome sequencing of Oryza brachyantha reveals mechanisms underlying Oryza genome evolution.</title>
        <authorList>
            <person name="Chen J."/>
            <person name="Huang Q."/>
            <person name="Gao D."/>
            <person name="Wang J."/>
            <person name="Lang Y."/>
            <person name="Liu T."/>
            <person name="Li B."/>
            <person name="Bai Z."/>
            <person name="Luis Goicoechea J."/>
            <person name="Liang C."/>
            <person name="Chen C."/>
            <person name="Zhang W."/>
            <person name="Sun S."/>
            <person name="Liao Y."/>
            <person name="Zhang X."/>
            <person name="Yang L."/>
            <person name="Song C."/>
            <person name="Wang M."/>
            <person name="Shi J."/>
            <person name="Liu G."/>
            <person name="Liu J."/>
            <person name="Zhou H."/>
            <person name="Zhou W."/>
            <person name="Yu Q."/>
            <person name="An N."/>
            <person name="Chen Y."/>
            <person name="Cai Q."/>
            <person name="Wang B."/>
            <person name="Liu B."/>
            <person name="Min J."/>
            <person name="Huang Y."/>
            <person name="Wu H."/>
            <person name="Li Z."/>
            <person name="Zhang Y."/>
            <person name="Yin Y."/>
            <person name="Song W."/>
            <person name="Jiang J."/>
            <person name="Jackson S.A."/>
            <person name="Wing R.A."/>
            <person name="Wang J."/>
            <person name="Chen M."/>
        </authorList>
    </citation>
    <scope>NUCLEOTIDE SEQUENCE [LARGE SCALE GENOMIC DNA]</scope>
    <source>
        <strain evidence="2">cv. IRGC 101232</strain>
    </source>
</reference>
<dbReference type="EnsemblPlants" id="OB01G20570.1">
    <property type="protein sequence ID" value="OB01G20570.1"/>
    <property type="gene ID" value="OB01G20570"/>
</dbReference>
<feature type="compositionally biased region" description="Polar residues" evidence="1">
    <location>
        <begin position="7"/>
        <end position="19"/>
    </location>
</feature>
<accession>J3KYK1</accession>
<proteinExistence type="predicted"/>
<evidence type="ECO:0000256" key="1">
    <source>
        <dbReference type="SAM" id="MobiDB-lite"/>
    </source>
</evidence>
<evidence type="ECO:0000313" key="3">
    <source>
        <dbReference type="Proteomes" id="UP000006038"/>
    </source>
</evidence>
<dbReference type="Proteomes" id="UP000006038">
    <property type="component" value="Chromosome 1"/>
</dbReference>